<dbReference type="Proteomes" id="UP000267223">
    <property type="component" value="Unassembled WGS sequence"/>
</dbReference>
<feature type="domain" description="ABC3 transporter permease C-terminal" evidence="7">
    <location>
        <begin position="289"/>
        <end position="400"/>
    </location>
</feature>
<feature type="transmembrane region" description="Helical" evidence="6">
    <location>
        <begin position="670"/>
        <end position="692"/>
    </location>
</feature>
<comment type="caution">
    <text evidence="9">The sequence shown here is derived from an EMBL/GenBank/DDBJ whole genome shotgun (WGS) entry which is preliminary data.</text>
</comment>
<proteinExistence type="predicted"/>
<evidence type="ECO:0000313" key="10">
    <source>
        <dbReference type="Proteomes" id="UP000267223"/>
    </source>
</evidence>
<evidence type="ECO:0000256" key="3">
    <source>
        <dbReference type="ARBA" id="ARBA00022692"/>
    </source>
</evidence>
<keyword evidence="4 6" id="KW-1133">Transmembrane helix</keyword>
<dbReference type="EMBL" id="RJJR01000014">
    <property type="protein sequence ID" value="RNI34280.1"/>
    <property type="molecule type" value="Genomic_DNA"/>
</dbReference>
<dbReference type="RefSeq" id="WP_123121821.1">
    <property type="nucleotide sequence ID" value="NZ_RJJR01000014.1"/>
</dbReference>
<evidence type="ECO:0000256" key="1">
    <source>
        <dbReference type="ARBA" id="ARBA00004651"/>
    </source>
</evidence>
<feature type="domain" description="ABC3 transporter permease C-terminal" evidence="7">
    <location>
        <begin position="673"/>
        <end position="783"/>
    </location>
</feature>
<keyword evidence="5 6" id="KW-0472">Membrane</keyword>
<dbReference type="Pfam" id="PF02687">
    <property type="entry name" value="FtsX"/>
    <property type="match status" value="2"/>
</dbReference>
<keyword evidence="10" id="KW-1185">Reference proteome</keyword>
<feature type="transmembrane region" description="Helical" evidence="6">
    <location>
        <begin position="713"/>
        <end position="736"/>
    </location>
</feature>
<dbReference type="Pfam" id="PF12704">
    <property type="entry name" value="MacB_PCD"/>
    <property type="match status" value="2"/>
</dbReference>
<dbReference type="PANTHER" id="PTHR30572:SF18">
    <property type="entry name" value="ABC-TYPE MACROLIDE FAMILY EXPORT SYSTEM PERMEASE COMPONENT 2"/>
    <property type="match status" value="1"/>
</dbReference>
<feature type="transmembrane region" description="Helical" evidence="6">
    <location>
        <begin position="330"/>
        <end position="357"/>
    </location>
</feature>
<feature type="transmembrane region" description="Helical" evidence="6">
    <location>
        <begin position="377"/>
        <end position="403"/>
    </location>
</feature>
<feature type="domain" description="MacB-like periplasmic core" evidence="8">
    <location>
        <begin position="433"/>
        <end position="626"/>
    </location>
</feature>
<feature type="transmembrane region" description="Helical" evidence="6">
    <location>
        <begin position="282"/>
        <end position="305"/>
    </location>
</feature>
<evidence type="ECO:0000256" key="2">
    <source>
        <dbReference type="ARBA" id="ARBA00022475"/>
    </source>
</evidence>
<name>A0A3M9N8Z5_9BACT</name>
<dbReference type="InterPro" id="IPR025857">
    <property type="entry name" value="MacB_PCD"/>
</dbReference>
<dbReference type="AlphaFoldDB" id="A0A3M9N8Z5"/>
<evidence type="ECO:0000313" key="9">
    <source>
        <dbReference type="EMBL" id="RNI34280.1"/>
    </source>
</evidence>
<evidence type="ECO:0000256" key="4">
    <source>
        <dbReference type="ARBA" id="ARBA00022989"/>
    </source>
</evidence>
<dbReference type="PANTHER" id="PTHR30572">
    <property type="entry name" value="MEMBRANE COMPONENT OF TRANSPORTER-RELATED"/>
    <property type="match status" value="1"/>
</dbReference>
<feature type="transmembrane region" description="Helical" evidence="6">
    <location>
        <begin position="424"/>
        <end position="445"/>
    </location>
</feature>
<sequence length="793" mass="89097">MIKNYFKTAWRNLVKSKVFSFINIMGLTIGITVCMMIFLFVTNEFSFDNFHKDGDRIYRLMRGFEREGKIANVAYVSGPYAPALKNDFAGDIQSTVRVNTNDDLISIDNRSFHEKKVIDADSNFFKFFTFPLIKGNPESVLQNLHSVVLTETTAKKYFGSVDNAIDKIIAVDKDLPLKVTGIAKDVPSNSHIQFDLVIPLENYKDATWMTTWINNGIYTYVKLQPHVAKSQIEKQLPAFLEKYMGSDIRKYGLYHYQLSLTPLKDVYFDDTALDGIKHGDKMVVYIFLSVAVLILLIACINFMNLSTIRATERSKEVGLRKVLGALRNNLVWQFIGESVLLTLISCAFAVVLLVLAMPWYDQILGYSLTVSWNTLPIWIFLAGVVIVVGFLAGSYPAFFLSAFSPINALKGKLRLGKGGSAFRHVLVVVQFSITVFLIVSTIIIAKQMNYVKNKQLGYNKEQTVMVRIDNNDIYKNRNVFKSQLQNESAVQSVSLMSGEPGGFFDGQVFNVEDHNERWNARTEFADFEFVKTLGLKIIAGRDFSSSYPTDTTDAVLINKTAATKLGWTPQQAVGKWIENTIRDTSKRRIIGVVADFNFQSLKSNIEPLVIAPNPDRRLALVKLKPGNIKAGVALVEKAYKNVASAYPFEYHFLDEQFDDLYKKDIRQQTILSVFAGLAIFVACLGLFGLASFTTTKRFKEIGVRKVLGSSVKGIVLLLSKDLLKPVLIATCIALPIGYWATDKWLQNFAYKTSLSWWIFVIAAITTFGIAFLTVCFKAVKAAMANPVNSLRSE</sequence>
<accession>A0A3M9N8Z5</accession>
<dbReference type="InterPro" id="IPR050250">
    <property type="entry name" value="Macrolide_Exporter_MacB"/>
</dbReference>
<dbReference type="InterPro" id="IPR003838">
    <property type="entry name" value="ABC3_permease_C"/>
</dbReference>
<evidence type="ECO:0000256" key="5">
    <source>
        <dbReference type="ARBA" id="ARBA00023136"/>
    </source>
</evidence>
<dbReference type="GO" id="GO:0005886">
    <property type="term" value="C:plasma membrane"/>
    <property type="evidence" value="ECO:0007669"/>
    <property type="project" value="UniProtKB-SubCell"/>
</dbReference>
<feature type="transmembrane region" description="Helical" evidence="6">
    <location>
        <begin position="756"/>
        <end position="776"/>
    </location>
</feature>
<comment type="subcellular location">
    <subcellularLocation>
        <location evidence="1">Cell membrane</location>
        <topology evidence="1">Multi-pass membrane protein</topology>
    </subcellularLocation>
</comment>
<evidence type="ECO:0000259" key="8">
    <source>
        <dbReference type="Pfam" id="PF12704"/>
    </source>
</evidence>
<dbReference type="GO" id="GO:0022857">
    <property type="term" value="F:transmembrane transporter activity"/>
    <property type="evidence" value="ECO:0007669"/>
    <property type="project" value="TreeGrafter"/>
</dbReference>
<gene>
    <name evidence="9" type="ORF">EFY79_16430</name>
</gene>
<protein>
    <submittedName>
        <fullName evidence="9">ABC transporter permease</fullName>
    </submittedName>
</protein>
<evidence type="ECO:0000259" key="7">
    <source>
        <dbReference type="Pfam" id="PF02687"/>
    </source>
</evidence>
<evidence type="ECO:0000256" key="6">
    <source>
        <dbReference type="SAM" id="Phobius"/>
    </source>
</evidence>
<keyword evidence="3 6" id="KW-0812">Transmembrane</keyword>
<keyword evidence="2" id="KW-1003">Cell membrane</keyword>
<dbReference type="OrthoDB" id="1451596at2"/>
<feature type="domain" description="MacB-like periplasmic core" evidence="8">
    <location>
        <begin position="20"/>
        <end position="237"/>
    </location>
</feature>
<reference evidence="9 10" key="1">
    <citation type="submission" date="2018-11" db="EMBL/GenBank/DDBJ databases">
        <title>Draft genome sequence of Ferruginibacter sp. BO-59.</title>
        <authorList>
            <person name="Im W.T."/>
        </authorList>
    </citation>
    <scope>NUCLEOTIDE SEQUENCE [LARGE SCALE GENOMIC DNA]</scope>
    <source>
        <strain evidence="9 10">BO-59</strain>
    </source>
</reference>
<feature type="transmembrane region" description="Helical" evidence="6">
    <location>
        <begin position="21"/>
        <end position="41"/>
    </location>
</feature>
<organism evidence="9 10">
    <name type="scientific">Hanamia caeni</name>
    <dbReference type="NCBI Taxonomy" id="2294116"/>
    <lineage>
        <taxon>Bacteria</taxon>
        <taxon>Pseudomonadati</taxon>
        <taxon>Bacteroidota</taxon>
        <taxon>Chitinophagia</taxon>
        <taxon>Chitinophagales</taxon>
        <taxon>Chitinophagaceae</taxon>
        <taxon>Hanamia</taxon>
    </lineage>
</organism>